<proteinExistence type="predicted"/>
<dbReference type="AlphaFoldDB" id="G2YH74"/>
<evidence type="ECO:0000313" key="2">
    <source>
        <dbReference type="Proteomes" id="UP000008177"/>
    </source>
</evidence>
<evidence type="ECO:0000313" key="1">
    <source>
        <dbReference type="EMBL" id="CCD51108.1"/>
    </source>
</evidence>
<organism evidence="1 2">
    <name type="scientific">Botryotinia fuckeliana (strain T4)</name>
    <name type="common">Noble rot fungus</name>
    <name type="synonym">Botrytis cinerea</name>
    <dbReference type="NCBI Taxonomy" id="999810"/>
    <lineage>
        <taxon>Eukaryota</taxon>
        <taxon>Fungi</taxon>
        <taxon>Dikarya</taxon>
        <taxon>Ascomycota</taxon>
        <taxon>Pezizomycotina</taxon>
        <taxon>Leotiomycetes</taxon>
        <taxon>Helotiales</taxon>
        <taxon>Sclerotiniaceae</taxon>
        <taxon>Botrytis</taxon>
    </lineage>
</organism>
<reference evidence="2" key="1">
    <citation type="journal article" date="2011" name="PLoS Genet.">
        <title>Genomic analysis of the necrotrophic fungal pathogens Sclerotinia sclerotiorum and Botrytis cinerea.</title>
        <authorList>
            <person name="Amselem J."/>
            <person name="Cuomo C.A."/>
            <person name="van Kan J.A."/>
            <person name="Viaud M."/>
            <person name="Benito E.P."/>
            <person name="Couloux A."/>
            <person name="Coutinho P.M."/>
            <person name="de Vries R.P."/>
            <person name="Dyer P.S."/>
            <person name="Fillinger S."/>
            <person name="Fournier E."/>
            <person name="Gout L."/>
            <person name="Hahn M."/>
            <person name="Kohn L."/>
            <person name="Lapalu N."/>
            <person name="Plummer K.M."/>
            <person name="Pradier J.M."/>
            <person name="Quevillon E."/>
            <person name="Sharon A."/>
            <person name="Simon A."/>
            <person name="ten Have A."/>
            <person name="Tudzynski B."/>
            <person name="Tudzynski P."/>
            <person name="Wincker P."/>
            <person name="Andrew M."/>
            <person name="Anthouard V."/>
            <person name="Beever R.E."/>
            <person name="Beffa R."/>
            <person name="Benoit I."/>
            <person name="Bouzid O."/>
            <person name="Brault B."/>
            <person name="Chen Z."/>
            <person name="Choquer M."/>
            <person name="Collemare J."/>
            <person name="Cotton P."/>
            <person name="Danchin E.G."/>
            <person name="Da Silva C."/>
            <person name="Gautier A."/>
            <person name="Giraud C."/>
            <person name="Giraud T."/>
            <person name="Gonzalez C."/>
            <person name="Grossetete S."/>
            <person name="Guldener U."/>
            <person name="Henrissat B."/>
            <person name="Howlett B.J."/>
            <person name="Kodira C."/>
            <person name="Kretschmer M."/>
            <person name="Lappartient A."/>
            <person name="Leroch M."/>
            <person name="Levis C."/>
            <person name="Mauceli E."/>
            <person name="Neuveglise C."/>
            <person name="Oeser B."/>
            <person name="Pearson M."/>
            <person name="Poulain J."/>
            <person name="Poussereau N."/>
            <person name="Quesneville H."/>
            <person name="Rascle C."/>
            <person name="Schumacher J."/>
            <person name="Segurens B."/>
            <person name="Sexton A."/>
            <person name="Silva E."/>
            <person name="Sirven C."/>
            <person name="Soanes D.M."/>
            <person name="Talbot N.J."/>
            <person name="Templeton M."/>
            <person name="Yandava C."/>
            <person name="Yarden O."/>
            <person name="Zeng Q."/>
            <person name="Rollins J.A."/>
            <person name="Lebrun M.H."/>
            <person name="Dickman M."/>
        </authorList>
    </citation>
    <scope>NUCLEOTIDE SEQUENCE [LARGE SCALE GENOMIC DNA]</scope>
    <source>
        <strain evidence="2">T4</strain>
    </source>
</reference>
<protein>
    <submittedName>
        <fullName evidence="1">Uncharacterized protein</fullName>
    </submittedName>
</protein>
<accession>G2YH74</accession>
<dbReference type="InParanoid" id="G2YH74"/>
<dbReference type="Proteomes" id="UP000008177">
    <property type="component" value="Unplaced contigs"/>
</dbReference>
<name>G2YH74_BOTF4</name>
<sequence length="33" mass="3714">MRYVCLSKKSEINGQPMMPEDGVERVVGESCLK</sequence>
<dbReference type="EMBL" id="FQ790332">
    <property type="protein sequence ID" value="CCD51108.1"/>
    <property type="molecule type" value="Genomic_DNA"/>
</dbReference>
<dbReference type="HOGENOM" id="CLU_3384679_0_0_1"/>
<gene>
    <name evidence="1" type="ORF">BofuT4_uP023760.1</name>
</gene>